<name>A0A0A9G6I9_ARUDO</name>
<evidence type="ECO:0000313" key="2">
    <source>
        <dbReference type="EMBL" id="JAE19079.1"/>
    </source>
</evidence>
<dbReference type="EMBL" id="GBRH01178817">
    <property type="protein sequence ID" value="JAE19079.1"/>
    <property type="molecule type" value="Transcribed_RNA"/>
</dbReference>
<protein>
    <submittedName>
        <fullName evidence="2">Uncharacterized protein</fullName>
    </submittedName>
</protein>
<organism evidence="2">
    <name type="scientific">Arundo donax</name>
    <name type="common">Giant reed</name>
    <name type="synonym">Donax arundinaceus</name>
    <dbReference type="NCBI Taxonomy" id="35708"/>
    <lineage>
        <taxon>Eukaryota</taxon>
        <taxon>Viridiplantae</taxon>
        <taxon>Streptophyta</taxon>
        <taxon>Embryophyta</taxon>
        <taxon>Tracheophyta</taxon>
        <taxon>Spermatophyta</taxon>
        <taxon>Magnoliopsida</taxon>
        <taxon>Liliopsida</taxon>
        <taxon>Poales</taxon>
        <taxon>Poaceae</taxon>
        <taxon>PACMAD clade</taxon>
        <taxon>Arundinoideae</taxon>
        <taxon>Arundineae</taxon>
        <taxon>Arundo</taxon>
    </lineage>
</organism>
<feature type="compositionally biased region" description="Polar residues" evidence="1">
    <location>
        <begin position="60"/>
        <end position="76"/>
    </location>
</feature>
<proteinExistence type="predicted"/>
<sequence>MESMFGLLQEFMFNSVENISVLNLKVHNLENAVDKTVYTITQSESRYHLPGSKFLKNQRVSSLPRLSTSTPRSSVDANYKPPPISHLKHEKKWMHDLPSKGSNMCTEEGAEFLKDHARNRVRKPGPVSLESNLGRYIPSSARS</sequence>
<evidence type="ECO:0000256" key="1">
    <source>
        <dbReference type="SAM" id="MobiDB-lite"/>
    </source>
</evidence>
<feature type="region of interest" description="Disordered" evidence="1">
    <location>
        <begin position="60"/>
        <end position="90"/>
    </location>
</feature>
<reference evidence="2" key="2">
    <citation type="journal article" date="2015" name="Data Brief">
        <title>Shoot transcriptome of the giant reed, Arundo donax.</title>
        <authorList>
            <person name="Barrero R.A."/>
            <person name="Guerrero F.D."/>
            <person name="Moolhuijzen P."/>
            <person name="Goolsby J.A."/>
            <person name="Tidwell J."/>
            <person name="Bellgard S.E."/>
            <person name="Bellgard M.I."/>
        </authorList>
    </citation>
    <scope>NUCLEOTIDE SEQUENCE</scope>
    <source>
        <tissue evidence="2">Shoot tissue taken approximately 20 cm above the soil surface</tissue>
    </source>
</reference>
<reference evidence="2" key="1">
    <citation type="submission" date="2014-09" db="EMBL/GenBank/DDBJ databases">
        <authorList>
            <person name="Magalhaes I.L.F."/>
            <person name="Oliveira U."/>
            <person name="Santos F.R."/>
            <person name="Vidigal T.H.D.A."/>
            <person name="Brescovit A.D."/>
            <person name="Santos A.J."/>
        </authorList>
    </citation>
    <scope>NUCLEOTIDE SEQUENCE</scope>
    <source>
        <tissue evidence="2">Shoot tissue taken approximately 20 cm above the soil surface</tissue>
    </source>
</reference>
<accession>A0A0A9G6I9</accession>
<dbReference type="AlphaFoldDB" id="A0A0A9G6I9"/>
<feature type="region of interest" description="Disordered" evidence="1">
    <location>
        <begin position="108"/>
        <end position="143"/>
    </location>
</feature>